<dbReference type="PANTHER" id="PTHR34427:SF5">
    <property type="entry name" value="DUF4283 DOMAIN-CONTAINING PROTEIN"/>
    <property type="match status" value="1"/>
</dbReference>
<evidence type="ECO:0008006" key="4">
    <source>
        <dbReference type="Google" id="ProtNLM"/>
    </source>
</evidence>
<proteinExistence type="predicted"/>
<feature type="region of interest" description="Disordered" evidence="1">
    <location>
        <begin position="197"/>
        <end position="261"/>
    </location>
</feature>
<evidence type="ECO:0000313" key="3">
    <source>
        <dbReference type="Proteomes" id="UP000215914"/>
    </source>
</evidence>
<name>A0A9K3E1L0_HELAN</name>
<comment type="caution">
    <text evidence="2">The sequence shown here is derived from an EMBL/GenBank/DDBJ whole genome shotgun (WGS) entry which is preliminary data.</text>
</comment>
<gene>
    <name evidence="2" type="ORF">HanXRQr2_Chr15g0703101</name>
</gene>
<evidence type="ECO:0000313" key="2">
    <source>
        <dbReference type="EMBL" id="KAF5765375.1"/>
    </source>
</evidence>
<protein>
    <recommendedName>
        <fullName evidence="4">Nucleotide-binding alpha-beta plait domain-containing protein</fullName>
    </recommendedName>
</protein>
<keyword evidence="3" id="KW-1185">Reference proteome</keyword>
<dbReference type="EMBL" id="MNCJ02000330">
    <property type="protein sequence ID" value="KAF5765375.1"/>
    <property type="molecule type" value="Genomic_DNA"/>
</dbReference>
<dbReference type="Proteomes" id="UP000215914">
    <property type="component" value="Unassembled WGS sequence"/>
</dbReference>
<dbReference type="PANTHER" id="PTHR34427">
    <property type="entry name" value="DUF4283 DOMAIN PROTEIN"/>
    <property type="match status" value="1"/>
</dbReference>
<dbReference type="AlphaFoldDB" id="A0A9K3E1L0"/>
<reference evidence="2" key="1">
    <citation type="journal article" date="2017" name="Nature">
        <title>The sunflower genome provides insights into oil metabolism, flowering and Asterid evolution.</title>
        <authorList>
            <person name="Badouin H."/>
            <person name="Gouzy J."/>
            <person name="Grassa C.J."/>
            <person name="Murat F."/>
            <person name="Staton S.E."/>
            <person name="Cottret L."/>
            <person name="Lelandais-Briere C."/>
            <person name="Owens G.L."/>
            <person name="Carrere S."/>
            <person name="Mayjonade B."/>
            <person name="Legrand L."/>
            <person name="Gill N."/>
            <person name="Kane N.C."/>
            <person name="Bowers J.E."/>
            <person name="Hubner S."/>
            <person name="Bellec A."/>
            <person name="Berard A."/>
            <person name="Berges H."/>
            <person name="Blanchet N."/>
            <person name="Boniface M.C."/>
            <person name="Brunel D."/>
            <person name="Catrice O."/>
            <person name="Chaidir N."/>
            <person name="Claudel C."/>
            <person name="Donnadieu C."/>
            <person name="Faraut T."/>
            <person name="Fievet G."/>
            <person name="Helmstetter N."/>
            <person name="King M."/>
            <person name="Knapp S.J."/>
            <person name="Lai Z."/>
            <person name="Le Paslier M.C."/>
            <person name="Lippi Y."/>
            <person name="Lorenzon L."/>
            <person name="Mandel J.R."/>
            <person name="Marage G."/>
            <person name="Marchand G."/>
            <person name="Marquand E."/>
            <person name="Bret-Mestries E."/>
            <person name="Morien E."/>
            <person name="Nambeesan S."/>
            <person name="Nguyen T."/>
            <person name="Pegot-Espagnet P."/>
            <person name="Pouilly N."/>
            <person name="Raftis F."/>
            <person name="Sallet E."/>
            <person name="Schiex T."/>
            <person name="Thomas J."/>
            <person name="Vandecasteele C."/>
            <person name="Vares D."/>
            <person name="Vear F."/>
            <person name="Vautrin S."/>
            <person name="Crespi M."/>
            <person name="Mangin B."/>
            <person name="Burke J.M."/>
            <person name="Salse J."/>
            <person name="Munos S."/>
            <person name="Vincourt P."/>
            <person name="Rieseberg L.H."/>
            <person name="Langlade N.B."/>
        </authorList>
    </citation>
    <scope>NUCLEOTIDE SEQUENCE</scope>
    <source>
        <tissue evidence="2">Leaves</tissue>
    </source>
</reference>
<reference evidence="2" key="2">
    <citation type="submission" date="2020-06" db="EMBL/GenBank/DDBJ databases">
        <title>Helianthus annuus Genome sequencing and assembly Release 2.</title>
        <authorList>
            <person name="Gouzy J."/>
            <person name="Langlade N."/>
            <person name="Munos S."/>
        </authorList>
    </citation>
    <scope>NUCLEOTIDE SEQUENCE</scope>
    <source>
        <tissue evidence="2">Leaves</tissue>
    </source>
</reference>
<accession>A0A9K3E1L0</accession>
<sequence length="352" mass="39943">MVSKSSSGSREDSKTKEVEVHSETAAFFDLQGRAVVGRAIDLLSLRKMYNLIKEAGYSDFKIQYLGGLSLLVTFDDDIEAADFLLDVNKWNKWFSSLDMWAGQSMQYERVAWLKFHGLPLHLAENKVFDDVAGLFGKVIHGSQLSLSDKDLSVNYVGILVDHGKRIEESIVLKWKNKKYKVWIIEERDEWALDCVSEENSSERSMDEEEFRGPQVPETEKSDDDVIGEVCKSQEASAGNGSPKENVFNINGEKPSGFSNPQDGDDRCILFTSISGNLNIKKKKPFNISKDKHKSVPKGLSLEILNRPNKRARVDMEDIFDNFGRLGRPVEEMLLGNQTWPVRQKNYLIHCLI</sequence>
<dbReference type="Gramene" id="mRNA:HanXRQr2_Chr15g0703101">
    <property type="protein sequence ID" value="CDS:HanXRQr2_Chr15g0703101.1"/>
    <property type="gene ID" value="HanXRQr2_Chr15g0703101"/>
</dbReference>
<organism evidence="2 3">
    <name type="scientific">Helianthus annuus</name>
    <name type="common">Common sunflower</name>
    <dbReference type="NCBI Taxonomy" id="4232"/>
    <lineage>
        <taxon>Eukaryota</taxon>
        <taxon>Viridiplantae</taxon>
        <taxon>Streptophyta</taxon>
        <taxon>Embryophyta</taxon>
        <taxon>Tracheophyta</taxon>
        <taxon>Spermatophyta</taxon>
        <taxon>Magnoliopsida</taxon>
        <taxon>eudicotyledons</taxon>
        <taxon>Gunneridae</taxon>
        <taxon>Pentapetalae</taxon>
        <taxon>asterids</taxon>
        <taxon>campanulids</taxon>
        <taxon>Asterales</taxon>
        <taxon>Asteraceae</taxon>
        <taxon>Asteroideae</taxon>
        <taxon>Heliantheae alliance</taxon>
        <taxon>Heliantheae</taxon>
        <taxon>Helianthus</taxon>
    </lineage>
</organism>
<evidence type="ECO:0000256" key="1">
    <source>
        <dbReference type="SAM" id="MobiDB-lite"/>
    </source>
</evidence>